<accession>A0ABR4B289</accession>
<organism evidence="1 2">
    <name type="scientific">Lepraria finkii</name>
    <dbReference type="NCBI Taxonomy" id="1340010"/>
    <lineage>
        <taxon>Eukaryota</taxon>
        <taxon>Fungi</taxon>
        <taxon>Dikarya</taxon>
        <taxon>Ascomycota</taxon>
        <taxon>Pezizomycotina</taxon>
        <taxon>Lecanoromycetes</taxon>
        <taxon>OSLEUM clade</taxon>
        <taxon>Lecanoromycetidae</taxon>
        <taxon>Lecanorales</taxon>
        <taxon>Lecanorineae</taxon>
        <taxon>Stereocaulaceae</taxon>
        <taxon>Lepraria</taxon>
    </lineage>
</organism>
<dbReference type="Proteomes" id="UP001590951">
    <property type="component" value="Unassembled WGS sequence"/>
</dbReference>
<proteinExistence type="predicted"/>
<comment type="caution">
    <text evidence="1">The sequence shown here is derived from an EMBL/GenBank/DDBJ whole genome shotgun (WGS) entry which is preliminary data.</text>
</comment>
<sequence>MICVCKRMEIDRFTILGNPRGVDSWDRSWAREPKHLFIKKATCNVSAKINSIKLKIEDQDNRDLWAPIRKWLERDLRDEYLRNVQRLQRRQSLRSYQKIRNRRRNRRLVAKGY</sequence>
<evidence type="ECO:0000313" key="2">
    <source>
        <dbReference type="Proteomes" id="UP001590951"/>
    </source>
</evidence>
<evidence type="ECO:0000313" key="1">
    <source>
        <dbReference type="EMBL" id="KAL2052019.1"/>
    </source>
</evidence>
<reference evidence="1 2" key="1">
    <citation type="submission" date="2024-09" db="EMBL/GenBank/DDBJ databases">
        <title>Rethinking Asexuality: The Enigmatic Case of Functional Sexual Genes in Lepraria (Stereocaulaceae).</title>
        <authorList>
            <person name="Doellman M."/>
            <person name="Sun Y."/>
            <person name="Barcenas-Pena A."/>
            <person name="Lumbsch H.T."/>
            <person name="Grewe F."/>
        </authorList>
    </citation>
    <scope>NUCLEOTIDE SEQUENCE [LARGE SCALE GENOMIC DNA]</scope>
    <source>
        <strain evidence="1 2">Grewe 0041</strain>
    </source>
</reference>
<protein>
    <submittedName>
        <fullName evidence="1">Uncharacterized protein</fullName>
    </submittedName>
</protein>
<dbReference type="EMBL" id="JBHFEH010000030">
    <property type="protein sequence ID" value="KAL2052019.1"/>
    <property type="molecule type" value="Genomic_DNA"/>
</dbReference>
<gene>
    <name evidence="1" type="ORF">ABVK25_007711</name>
</gene>
<keyword evidence="2" id="KW-1185">Reference proteome</keyword>
<name>A0ABR4B289_9LECA</name>